<dbReference type="Pfam" id="PF13175">
    <property type="entry name" value="AAA_15"/>
    <property type="match status" value="1"/>
</dbReference>
<dbReference type="PANTHER" id="PTHR43581:SF4">
    <property type="entry name" value="ATP_GTP PHOSPHATASE"/>
    <property type="match status" value="1"/>
</dbReference>
<evidence type="ECO:0000259" key="1">
    <source>
        <dbReference type="Pfam" id="PF13175"/>
    </source>
</evidence>
<organism evidence="2 3">
    <name type="scientific">Bacillus cereus</name>
    <dbReference type="NCBI Taxonomy" id="1396"/>
    <lineage>
        <taxon>Bacteria</taxon>
        <taxon>Bacillati</taxon>
        <taxon>Bacillota</taxon>
        <taxon>Bacilli</taxon>
        <taxon>Bacillales</taxon>
        <taxon>Bacillaceae</taxon>
        <taxon>Bacillus</taxon>
        <taxon>Bacillus cereus group</taxon>
    </lineage>
</organism>
<evidence type="ECO:0000313" key="3">
    <source>
        <dbReference type="Proteomes" id="UP000223834"/>
    </source>
</evidence>
<protein>
    <recommendedName>
        <fullName evidence="1">Endonuclease GajA/Old nuclease/RecF-like AAA domain-containing protein</fullName>
    </recommendedName>
</protein>
<dbReference type="InterPro" id="IPR041685">
    <property type="entry name" value="AAA_GajA/Old/RecF-like"/>
</dbReference>
<dbReference type="InterPro" id="IPR051396">
    <property type="entry name" value="Bact_Antivir_Def_Nuclease"/>
</dbReference>
<dbReference type="Proteomes" id="UP000223834">
    <property type="component" value="Unassembled WGS sequence"/>
</dbReference>
<dbReference type="PANTHER" id="PTHR43581">
    <property type="entry name" value="ATP/GTP PHOSPHATASE"/>
    <property type="match status" value="1"/>
</dbReference>
<accession>A0A9X7CFU0</accession>
<dbReference type="EMBL" id="NUIQ01000014">
    <property type="protein sequence ID" value="PGO81699.1"/>
    <property type="molecule type" value="Genomic_DNA"/>
</dbReference>
<dbReference type="SUPFAM" id="SSF52540">
    <property type="entry name" value="P-loop containing nucleoside triphosphate hydrolases"/>
    <property type="match status" value="1"/>
</dbReference>
<comment type="caution">
    <text evidence="2">The sequence shown here is derived from an EMBL/GenBank/DDBJ whole genome shotgun (WGS) entry which is preliminary data.</text>
</comment>
<evidence type="ECO:0000313" key="2">
    <source>
        <dbReference type="EMBL" id="PGO81699.1"/>
    </source>
</evidence>
<gene>
    <name evidence="2" type="ORF">CN980_01095</name>
</gene>
<feature type="domain" description="Endonuclease GajA/Old nuclease/RecF-like AAA" evidence="1">
    <location>
        <begin position="15"/>
        <end position="414"/>
    </location>
</feature>
<name>A0A9X7CFU0_BACCE</name>
<dbReference type="Gene3D" id="3.40.50.300">
    <property type="entry name" value="P-loop containing nucleotide triphosphate hydrolases"/>
    <property type="match status" value="2"/>
</dbReference>
<dbReference type="AlphaFoldDB" id="A0A9X7CFU0"/>
<sequence length="515" mass="59945">MIKENIKKDEVMVKMFIKKIEIKSFRKLKNFTLDLSKTDKLDENKNMNLTIMVGENGTAKTTIFEAIISSFLNDKNDCNLEYKIKYLYNGDLYHSNISNSPIPNRVIVSTYTPIDKLEEVEIKRENRHVLYKTSVDRIKLQYVATRILKHYAIGNKSEIDAIFEYIGYGNNNVALEISEYKLNTVSHMVQKVLKRIKYNYPSPECLLNHDNIIGEFNYFINKYQCELIEFKSQIEEKIGKRITYKIDLAAGLKSNAYFIEGKKHIDKMIELEVRFIIHKMRIFLKLSKVSDTTHGKQRKFLSVDDINLYHGGATAFRKDVELLEACSVTYWKDLWIGDEENRIPLSMMSSGELSLFLRIFDLYDYVEDNSIVLIDEPETHLHPKWIKGYIEIINRLLGAKRCHVIIATHSPLIVSDVPKDSIVALKNNGDKIEQIRVNERTLGLNYDEILSEVFGLDDDKGKMVHEYAKLIESALENDSFEKALEIYSQMADSNVRYNLYLKLKAYKKRKGEMDV</sequence>
<proteinExistence type="predicted"/>
<reference evidence="2 3" key="1">
    <citation type="submission" date="2017-09" db="EMBL/GenBank/DDBJ databases">
        <title>Large-scale bioinformatics analysis of Bacillus genomes uncovers conserved roles of natural products in bacterial physiology.</title>
        <authorList>
            <consortium name="Agbiome Team Llc"/>
            <person name="Bleich R.M."/>
            <person name="Grubbs K.J."/>
            <person name="Santa Maria K.C."/>
            <person name="Allen S.E."/>
            <person name="Farag S."/>
            <person name="Shank E.A."/>
            <person name="Bowers A."/>
        </authorList>
    </citation>
    <scope>NUCLEOTIDE SEQUENCE [LARGE SCALE GENOMIC DNA]</scope>
    <source>
        <strain evidence="2 3">AFS049141</strain>
    </source>
</reference>
<dbReference type="InterPro" id="IPR027417">
    <property type="entry name" value="P-loop_NTPase"/>
</dbReference>